<feature type="signal peptide" evidence="2">
    <location>
        <begin position="1"/>
        <end position="24"/>
    </location>
</feature>
<reference evidence="5" key="1">
    <citation type="journal article" date="2019" name="Int. J. Syst. Evol. Microbiol.">
        <title>The Global Catalogue of Microorganisms (GCM) 10K type strain sequencing project: providing services to taxonomists for standard genome sequencing and annotation.</title>
        <authorList>
            <consortium name="The Broad Institute Genomics Platform"/>
            <consortium name="The Broad Institute Genome Sequencing Center for Infectious Disease"/>
            <person name="Wu L."/>
            <person name="Ma J."/>
        </authorList>
    </citation>
    <scope>NUCLEOTIDE SEQUENCE [LARGE SCALE GENOMIC DNA]</scope>
    <source>
        <strain evidence="5">CGMCC 1.12470</strain>
    </source>
</reference>
<evidence type="ECO:0000313" key="5">
    <source>
        <dbReference type="Proteomes" id="UP001597261"/>
    </source>
</evidence>
<gene>
    <name evidence="4" type="ORF">ACFSL4_20000</name>
</gene>
<dbReference type="PANTHER" id="PTHR22990:SF15">
    <property type="entry name" value="F-BOX ONLY PROTEIN 10"/>
    <property type="match status" value="1"/>
</dbReference>
<evidence type="ECO:0000313" key="4">
    <source>
        <dbReference type="EMBL" id="MFD1660426.1"/>
    </source>
</evidence>
<dbReference type="InterPro" id="IPR011050">
    <property type="entry name" value="Pectin_lyase_fold/virulence"/>
</dbReference>
<comment type="caution">
    <text evidence="4">The sequence shown here is derived from an EMBL/GenBank/DDBJ whole genome shotgun (WGS) entry which is preliminary data.</text>
</comment>
<name>A0ABW4IUL6_9ACTN</name>
<keyword evidence="2" id="KW-0732">Signal</keyword>
<dbReference type="InterPro" id="IPR039448">
    <property type="entry name" value="Beta_helix"/>
</dbReference>
<dbReference type="Pfam" id="PF13229">
    <property type="entry name" value="Beta_helix"/>
    <property type="match status" value="1"/>
</dbReference>
<feature type="domain" description="Right handed beta helix" evidence="3">
    <location>
        <begin position="98"/>
        <end position="236"/>
    </location>
</feature>
<keyword evidence="5" id="KW-1185">Reference proteome</keyword>
<evidence type="ECO:0000259" key="3">
    <source>
        <dbReference type="Pfam" id="PF13229"/>
    </source>
</evidence>
<keyword evidence="1" id="KW-0677">Repeat</keyword>
<accession>A0ABW4IUL6</accession>
<dbReference type="PANTHER" id="PTHR22990">
    <property type="entry name" value="F-BOX ONLY PROTEIN"/>
    <property type="match status" value="1"/>
</dbReference>
<dbReference type="InterPro" id="IPR006626">
    <property type="entry name" value="PbH1"/>
</dbReference>
<dbReference type="InterPro" id="IPR012334">
    <property type="entry name" value="Pectin_lyas_fold"/>
</dbReference>
<dbReference type="InterPro" id="IPR051550">
    <property type="entry name" value="SCF-Subunits/Alg-Epimerases"/>
</dbReference>
<organism evidence="4 5">
    <name type="scientific">Streptomyces caeni</name>
    <dbReference type="NCBI Taxonomy" id="2307231"/>
    <lineage>
        <taxon>Bacteria</taxon>
        <taxon>Bacillati</taxon>
        <taxon>Actinomycetota</taxon>
        <taxon>Actinomycetes</taxon>
        <taxon>Kitasatosporales</taxon>
        <taxon>Streptomycetaceae</taxon>
        <taxon>Streptomyces</taxon>
    </lineage>
</organism>
<proteinExistence type="predicted"/>
<dbReference type="RefSeq" id="WP_381084501.1">
    <property type="nucleotide sequence ID" value="NZ_JBHUDX010000053.1"/>
</dbReference>
<dbReference type="Proteomes" id="UP001597261">
    <property type="component" value="Unassembled WGS sequence"/>
</dbReference>
<sequence>MNVTNHHIASLVCAAVLAGTGLGAAPPATAPTTRLLHPGDSIQEAVEAAEPGDTILLSPGTYRESVRVTTSRLTLRGAGPGTVIAPAAAAADACARAGNGICVEGTDDHPVHDTTISALTVSGFAKNGLWASRTDRLTVRGVTAEKNRQWGIALERATHGAIVDNTVRENGDAGVMLVNTLDTETGATDTGGTVIARNRLQGNRVGASVRRVRNVTVAHNDISGNCVGMFVVGDENTPPTGAVTVSGNLVRDNNRFCPKTARLPFRQGSGIVLTGVVDTLVTRNVVSGNTGTSPFSGGVVLFKSMVGVPNDRNRISHNTLRGNGPADLVDRDTGKANAFHGNTCQASRPAGLC</sequence>
<evidence type="ECO:0000256" key="2">
    <source>
        <dbReference type="SAM" id="SignalP"/>
    </source>
</evidence>
<dbReference type="SMART" id="SM00710">
    <property type="entry name" value="PbH1"/>
    <property type="match status" value="8"/>
</dbReference>
<dbReference type="SUPFAM" id="SSF51126">
    <property type="entry name" value="Pectin lyase-like"/>
    <property type="match status" value="1"/>
</dbReference>
<feature type="chain" id="PRO_5046361654" evidence="2">
    <location>
        <begin position="25"/>
        <end position="353"/>
    </location>
</feature>
<protein>
    <submittedName>
        <fullName evidence="4">Nitrous oxide reductase family maturation protein NosD</fullName>
    </submittedName>
</protein>
<evidence type="ECO:0000256" key="1">
    <source>
        <dbReference type="ARBA" id="ARBA00022737"/>
    </source>
</evidence>
<dbReference type="EMBL" id="JBHUDX010000053">
    <property type="protein sequence ID" value="MFD1660426.1"/>
    <property type="molecule type" value="Genomic_DNA"/>
</dbReference>
<dbReference type="Gene3D" id="2.160.20.10">
    <property type="entry name" value="Single-stranded right-handed beta-helix, Pectin lyase-like"/>
    <property type="match status" value="1"/>
</dbReference>